<dbReference type="InterPro" id="IPR030963">
    <property type="entry name" value="DHQ_synth_fam"/>
</dbReference>
<dbReference type="Gene3D" id="1.20.1090.10">
    <property type="entry name" value="Dehydroquinate synthase-like - alpha domain"/>
    <property type="match status" value="1"/>
</dbReference>
<dbReference type="InterPro" id="IPR050071">
    <property type="entry name" value="Dehydroquinate_synthase"/>
</dbReference>
<dbReference type="GO" id="GO:0009073">
    <property type="term" value="P:aromatic amino acid family biosynthetic process"/>
    <property type="evidence" value="ECO:0007669"/>
    <property type="project" value="UniProtKB-KW"/>
</dbReference>
<dbReference type="Proteomes" id="UP000179627">
    <property type="component" value="Unassembled WGS sequence"/>
</dbReference>
<dbReference type="InterPro" id="IPR016037">
    <property type="entry name" value="DHQ_synth_AroB"/>
</dbReference>
<dbReference type="GO" id="GO:0046872">
    <property type="term" value="F:metal ion binding"/>
    <property type="evidence" value="ECO:0007669"/>
    <property type="project" value="UniProtKB-KW"/>
</dbReference>
<feature type="binding site" evidence="17">
    <location>
        <position position="191"/>
    </location>
    <ligand>
        <name>Zn(2+)</name>
        <dbReference type="ChEBI" id="CHEBI:29105"/>
    </ligand>
</feature>
<dbReference type="InterPro" id="IPR030960">
    <property type="entry name" value="DHQS/DOIS_N"/>
</dbReference>
<feature type="binding site" evidence="17">
    <location>
        <begin position="136"/>
        <end position="137"/>
    </location>
    <ligand>
        <name>NAD(+)</name>
        <dbReference type="ChEBI" id="CHEBI:57540"/>
    </ligand>
</feature>
<keyword evidence="11 17" id="KW-0547">Nucleotide-binding</keyword>
<dbReference type="Pfam" id="PF24621">
    <property type="entry name" value="DHQS_C"/>
    <property type="match status" value="1"/>
</dbReference>
<feature type="binding site" evidence="17">
    <location>
        <position position="158"/>
    </location>
    <ligand>
        <name>NAD(+)</name>
        <dbReference type="ChEBI" id="CHEBI:57540"/>
    </ligand>
</feature>
<gene>
    <name evidence="17" type="primary">aroB</name>
    <name evidence="20" type="ORF">CC117_13400</name>
</gene>
<evidence type="ECO:0000256" key="12">
    <source>
        <dbReference type="ARBA" id="ARBA00022833"/>
    </source>
</evidence>
<dbReference type="SUPFAM" id="SSF56796">
    <property type="entry name" value="Dehydroquinate synthase-like"/>
    <property type="match status" value="1"/>
</dbReference>
<evidence type="ECO:0000259" key="18">
    <source>
        <dbReference type="Pfam" id="PF01761"/>
    </source>
</evidence>
<comment type="subcellular location">
    <subcellularLocation>
        <location evidence="3 17">Cytoplasm</location>
    </subcellularLocation>
</comment>
<evidence type="ECO:0000256" key="11">
    <source>
        <dbReference type="ARBA" id="ARBA00022741"/>
    </source>
</evidence>
<keyword evidence="8 17" id="KW-0963">Cytoplasm</keyword>
<evidence type="ECO:0000256" key="8">
    <source>
        <dbReference type="ARBA" id="ARBA00022490"/>
    </source>
</evidence>
<comment type="caution">
    <text evidence="17">Lacks conserved residue(s) required for the propagation of feature annotation.</text>
</comment>
<evidence type="ECO:0000256" key="9">
    <source>
        <dbReference type="ARBA" id="ARBA00022605"/>
    </source>
</evidence>
<feature type="binding site" evidence="17">
    <location>
        <begin position="78"/>
        <end position="83"/>
    </location>
    <ligand>
        <name>NAD(+)</name>
        <dbReference type="ChEBI" id="CHEBI:57540"/>
    </ligand>
</feature>
<comment type="pathway">
    <text evidence="4 17">Metabolic intermediate biosynthesis; chorismate biosynthesis; chorismate from D-erythrose 4-phosphate and phosphoenolpyruvate: step 2/7.</text>
</comment>
<evidence type="ECO:0000256" key="13">
    <source>
        <dbReference type="ARBA" id="ARBA00023027"/>
    </source>
</evidence>
<evidence type="ECO:0000259" key="19">
    <source>
        <dbReference type="Pfam" id="PF24621"/>
    </source>
</evidence>
<evidence type="ECO:0000256" key="16">
    <source>
        <dbReference type="ARBA" id="ARBA00023285"/>
    </source>
</evidence>
<dbReference type="CDD" id="cd08195">
    <property type="entry name" value="DHQS"/>
    <property type="match status" value="1"/>
</dbReference>
<dbReference type="PANTHER" id="PTHR43622:SF7">
    <property type="entry name" value="3-DEHYDROQUINATE SYNTHASE, CHLOROPLASTIC"/>
    <property type="match status" value="1"/>
</dbReference>
<evidence type="ECO:0000256" key="4">
    <source>
        <dbReference type="ARBA" id="ARBA00004661"/>
    </source>
</evidence>
<feature type="domain" description="3-dehydroquinate synthase C-terminal" evidence="19">
    <location>
        <begin position="188"/>
        <end position="325"/>
    </location>
</feature>
<dbReference type="OrthoDB" id="9806583at2"/>
<dbReference type="UniPathway" id="UPA00053">
    <property type="reaction ID" value="UER00085"/>
</dbReference>
<keyword evidence="14 17" id="KW-0057">Aromatic amino acid biosynthesis</keyword>
<evidence type="ECO:0000256" key="3">
    <source>
        <dbReference type="ARBA" id="ARBA00004496"/>
    </source>
</evidence>
<evidence type="ECO:0000256" key="7">
    <source>
        <dbReference type="ARBA" id="ARBA00017684"/>
    </source>
</evidence>
<keyword evidence="9 17" id="KW-0028">Amino-acid biosynthesis</keyword>
<dbReference type="FunFam" id="3.40.50.1970:FF:000012">
    <property type="entry name" value="3-dehydroquinate synthase"/>
    <property type="match status" value="1"/>
</dbReference>
<evidence type="ECO:0000256" key="1">
    <source>
        <dbReference type="ARBA" id="ARBA00001393"/>
    </source>
</evidence>
<reference evidence="21" key="1">
    <citation type="submission" date="2016-07" db="EMBL/GenBank/DDBJ databases">
        <title>Sequence Frankia sp. strain CcI1.17.</title>
        <authorList>
            <person name="Ghodhbane-Gtari F."/>
            <person name="Swanson E."/>
            <person name="Gueddou A."/>
            <person name="Morris K."/>
            <person name="Hezbri K."/>
            <person name="Ktari A."/>
            <person name="Nouioui I."/>
            <person name="Abebe-Akele F."/>
            <person name="Simpson S."/>
            <person name="Thomas K."/>
            <person name="Gtari M."/>
            <person name="Tisa L.S."/>
            <person name="Hurst S."/>
        </authorList>
    </citation>
    <scope>NUCLEOTIDE SEQUENCE [LARGE SCALE GENOMIC DNA]</scope>
    <source>
        <strain evidence="21">Cc1.17</strain>
    </source>
</reference>
<keyword evidence="13 17" id="KW-0520">NAD</keyword>
<dbReference type="GO" id="GO:0008652">
    <property type="term" value="P:amino acid biosynthetic process"/>
    <property type="evidence" value="ECO:0007669"/>
    <property type="project" value="UniProtKB-KW"/>
</dbReference>
<evidence type="ECO:0000256" key="15">
    <source>
        <dbReference type="ARBA" id="ARBA00023239"/>
    </source>
</evidence>
<name>A0A1S1R6S4_9ACTN</name>
<dbReference type="GO" id="GO:0003856">
    <property type="term" value="F:3-dehydroquinate synthase activity"/>
    <property type="evidence" value="ECO:0007669"/>
    <property type="project" value="UniProtKB-UniRule"/>
</dbReference>
<feature type="domain" description="3-dehydroquinate synthase N-terminal" evidence="18">
    <location>
        <begin position="74"/>
        <end position="186"/>
    </location>
</feature>
<keyword evidence="12 17" id="KW-0862">Zinc</keyword>
<keyword evidence="16 17" id="KW-0170">Cobalt</keyword>
<evidence type="ECO:0000313" key="20">
    <source>
        <dbReference type="EMBL" id="OHV41185.1"/>
    </source>
</evidence>
<protein>
    <recommendedName>
        <fullName evidence="7 17">3-dehydroquinate synthase</fullName>
        <shortName evidence="17">DHQS</shortName>
        <ecNumber evidence="6 17">4.2.3.4</ecNumber>
    </recommendedName>
</protein>
<dbReference type="NCBIfam" id="TIGR01357">
    <property type="entry name" value="aroB"/>
    <property type="match status" value="1"/>
</dbReference>
<accession>A0A1S1R6S4</accession>
<dbReference type="AlphaFoldDB" id="A0A1S1R6S4"/>
<evidence type="ECO:0000256" key="2">
    <source>
        <dbReference type="ARBA" id="ARBA00001911"/>
    </source>
</evidence>
<keyword evidence="21" id="KW-1185">Reference proteome</keyword>
<dbReference type="GO" id="GO:0005737">
    <property type="term" value="C:cytoplasm"/>
    <property type="evidence" value="ECO:0007669"/>
    <property type="project" value="UniProtKB-SubCell"/>
</dbReference>
<evidence type="ECO:0000256" key="17">
    <source>
        <dbReference type="HAMAP-Rule" id="MF_00110"/>
    </source>
</evidence>
<comment type="cofactor">
    <cofactor evidence="17">
        <name>Co(2+)</name>
        <dbReference type="ChEBI" id="CHEBI:48828"/>
    </cofactor>
    <cofactor evidence="17">
        <name>Zn(2+)</name>
        <dbReference type="ChEBI" id="CHEBI:29105"/>
    </cofactor>
    <text evidence="17">Binds 1 divalent metal cation per subunit. Can use either Co(2+) or Zn(2+).</text>
</comment>
<dbReference type="Pfam" id="PF01761">
    <property type="entry name" value="DHQ_synthase"/>
    <property type="match status" value="1"/>
</dbReference>
<organism evidence="20 21">
    <name type="scientific">Parafrankia colletiae</name>
    <dbReference type="NCBI Taxonomy" id="573497"/>
    <lineage>
        <taxon>Bacteria</taxon>
        <taxon>Bacillati</taxon>
        <taxon>Actinomycetota</taxon>
        <taxon>Actinomycetes</taxon>
        <taxon>Frankiales</taxon>
        <taxon>Frankiaceae</taxon>
        <taxon>Parafrankia</taxon>
    </lineage>
</organism>
<feature type="binding site" evidence="17">
    <location>
        <position position="265"/>
    </location>
    <ligand>
        <name>Zn(2+)</name>
        <dbReference type="ChEBI" id="CHEBI:29105"/>
    </ligand>
</feature>
<evidence type="ECO:0000256" key="5">
    <source>
        <dbReference type="ARBA" id="ARBA00005412"/>
    </source>
</evidence>
<keyword evidence="10 17" id="KW-0479">Metal-binding</keyword>
<comment type="caution">
    <text evidence="20">The sequence shown here is derived from an EMBL/GenBank/DDBJ whole genome shotgun (WGS) entry which is preliminary data.</text>
</comment>
<evidence type="ECO:0000256" key="6">
    <source>
        <dbReference type="ARBA" id="ARBA00013031"/>
    </source>
</evidence>
<evidence type="ECO:0000313" key="21">
    <source>
        <dbReference type="Proteomes" id="UP000179627"/>
    </source>
</evidence>
<dbReference type="EMBL" id="MBLM01000058">
    <property type="protein sequence ID" value="OHV41185.1"/>
    <property type="molecule type" value="Genomic_DNA"/>
</dbReference>
<comment type="cofactor">
    <cofactor evidence="2 17">
        <name>NAD(+)</name>
        <dbReference type="ChEBI" id="CHEBI:57540"/>
    </cofactor>
</comment>
<dbReference type="GO" id="GO:0000166">
    <property type="term" value="F:nucleotide binding"/>
    <property type="evidence" value="ECO:0007669"/>
    <property type="project" value="UniProtKB-KW"/>
</dbReference>
<dbReference type="InterPro" id="IPR056179">
    <property type="entry name" value="DHQS_C"/>
</dbReference>
<dbReference type="PANTHER" id="PTHR43622">
    <property type="entry name" value="3-DEHYDROQUINATE SYNTHASE"/>
    <property type="match status" value="1"/>
</dbReference>
<dbReference type="RefSeq" id="WP_071083245.1">
    <property type="nucleotide sequence ID" value="NZ_MBLM01000058.1"/>
</dbReference>
<feature type="binding site" evidence="17">
    <location>
        <position position="249"/>
    </location>
    <ligand>
        <name>Zn(2+)</name>
        <dbReference type="ChEBI" id="CHEBI:29105"/>
    </ligand>
</feature>
<evidence type="ECO:0000256" key="10">
    <source>
        <dbReference type="ARBA" id="ARBA00022723"/>
    </source>
</evidence>
<dbReference type="HAMAP" id="MF_00110">
    <property type="entry name" value="DHQ_synthase"/>
    <property type="match status" value="1"/>
</dbReference>
<comment type="similarity">
    <text evidence="5 17">Belongs to the sugar phosphate cyclases superfamily. Dehydroquinate synthase family.</text>
</comment>
<evidence type="ECO:0000256" key="14">
    <source>
        <dbReference type="ARBA" id="ARBA00023141"/>
    </source>
</evidence>
<sequence>MSATKVSDVVRIRVAPAGDRPYEVALGEGVLGELRPLAAGRTRVAVIHPRALRTTAASVVAELRGDAGVEAHVIEVPDGEEAKQLRVAGTCWDTLGRLGFTRDDLVIGLGGGTTTDLAGYVAASWLRGVDVIQVPTTLLGMVDAAVGGKTGIDIDAGKNLVGAFHQPLAVLCDLAVLGSLPAVEVQAGLAEVVKAGFIADPRILDLLEADPTGAAHLPELVERSIRVKAEVVSGDPREAGRREILNYGHTLAHAIEKVEKFTWRHGAAVSVGLVFAAELSRRVAGLDNATAARHRDILRAIGLPVEYREDRWPQLLDAMRVDKKTRGRRLRFVVLESLGQTRAFDGAEPDLLLAVYDAAVAPGGGVHTAGA</sequence>
<feature type="binding site" evidence="17">
    <location>
        <position position="149"/>
    </location>
    <ligand>
        <name>NAD(+)</name>
        <dbReference type="ChEBI" id="CHEBI:57540"/>
    </ligand>
</feature>
<proteinExistence type="inferred from homology"/>
<dbReference type="Gene3D" id="3.40.50.1970">
    <property type="match status" value="1"/>
</dbReference>
<dbReference type="PIRSF" id="PIRSF001455">
    <property type="entry name" value="DHQ_synth"/>
    <property type="match status" value="1"/>
</dbReference>
<comment type="function">
    <text evidence="17">Catalyzes the conversion of 3-deoxy-D-arabino-heptulosonate 7-phosphate (DAHP) to dehydroquinate (DHQ).</text>
</comment>
<comment type="catalytic activity">
    <reaction evidence="1 17">
        <text>7-phospho-2-dehydro-3-deoxy-D-arabino-heptonate = 3-dehydroquinate + phosphate</text>
        <dbReference type="Rhea" id="RHEA:21968"/>
        <dbReference type="ChEBI" id="CHEBI:32364"/>
        <dbReference type="ChEBI" id="CHEBI:43474"/>
        <dbReference type="ChEBI" id="CHEBI:58394"/>
        <dbReference type="EC" id="4.2.3.4"/>
    </reaction>
</comment>
<dbReference type="GO" id="GO:0009423">
    <property type="term" value="P:chorismate biosynthetic process"/>
    <property type="evidence" value="ECO:0007669"/>
    <property type="project" value="UniProtKB-UniRule"/>
</dbReference>
<keyword evidence="15 17" id="KW-0456">Lyase</keyword>
<dbReference type="EC" id="4.2.3.4" evidence="6 17"/>